<feature type="transmembrane region" description="Helical" evidence="9">
    <location>
        <begin position="293"/>
        <end position="311"/>
    </location>
</feature>
<gene>
    <name evidence="11" type="ORF">UC7_01518</name>
</gene>
<evidence type="ECO:0000256" key="2">
    <source>
        <dbReference type="ARBA" id="ARBA00022527"/>
    </source>
</evidence>
<comment type="catalytic activity">
    <reaction evidence="8">
        <text>L-seryl-[protein] + ATP = O-phospho-L-seryl-[protein] + ADP + H(+)</text>
        <dbReference type="Rhea" id="RHEA:17989"/>
        <dbReference type="Rhea" id="RHEA-COMP:9863"/>
        <dbReference type="Rhea" id="RHEA-COMP:11604"/>
        <dbReference type="ChEBI" id="CHEBI:15378"/>
        <dbReference type="ChEBI" id="CHEBI:29999"/>
        <dbReference type="ChEBI" id="CHEBI:30616"/>
        <dbReference type="ChEBI" id="CHEBI:83421"/>
        <dbReference type="ChEBI" id="CHEBI:456216"/>
        <dbReference type="EC" id="2.7.11.1"/>
    </reaction>
</comment>
<comment type="caution">
    <text evidence="11">The sequence shown here is derived from an EMBL/GenBank/DDBJ whole genome shotgun (WGS) entry which is preliminary data.</text>
</comment>
<evidence type="ECO:0000256" key="4">
    <source>
        <dbReference type="ARBA" id="ARBA00022741"/>
    </source>
</evidence>
<keyword evidence="12" id="KW-1185">Reference proteome</keyword>
<keyword evidence="5" id="KW-0418">Kinase</keyword>
<keyword evidence="9" id="KW-0472">Membrane</keyword>
<dbReference type="SMART" id="SM00220">
    <property type="entry name" value="S_TKc"/>
    <property type="match status" value="1"/>
</dbReference>
<evidence type="ECO:0000256" key="5">
    <source>
        <dbReference type="ARBA" id="ARBA00022777"/>
    </source>
</evidence>
<keyword evidence="2" id="KW-0723">Serine/threonine-protein kinase</keyword>
<evidence type="ECO:0000259" key="10">
    <source>
        <dbReference type="PROSITE" id="PS50011"/>
    </source>
</evidence>
<proteinExistence type="predicted"/>
<evidence type="ECO:0000256" key="1">
    <source>
        <dbReference type="ARBA" id="ARBA00012513"/>
    </source>
</evidence>
<dbReference type="PROSITE" id="PS50011">
    <property type="entry name" value="PROTEIN_KINASE_DOM"/>
    <property type="match status" value="1"/>
</dbReference>
<dbReference type="SUPFAM" id="SSF56112">
    <property type="entry name" value="Protein kinase-like (PK-like)"/>
    <property type="match status" value="1"/>
</dbReference>
<dbReference type="PATRIC" id="fig|1158612.3.peg.1506"/>
<dbReference type="InterPro" id="IPR011009">
    <property type="entry name" value="Kinase-like_dom_sf"/>
</dbReference>
<dbReference type="Proteomes" id="UP000013840">
    <property type="component" value="Unassembled WGS sequence"/>
</dbReference>
<dbReference type="EMBL" id="AJAU01000016">
    <property type="protein sequence ID" value="EOL46549.1"/>
    <property type="molecule type" value="Genomic_DNA"/>
</dbReference>
<dbReference type="OrthoDB" id="9788659at2"/>
<dbReference type="Gene3D" id="1.10.510.10">
    <property type="entry name" value="Transferase(Phosphotransferase) domain 1"/>
    <property type="match status" value="1"/>
</dbReference>
<evidence type="ECO:0000313" key="12">
    <source>
        <dbReference type="Proteomes" id="UP000013840"/>
    </source>
</evidence>
<reference evidence="11 12" key="1">
    <citation type="submission" date="2013-02" db="EMBL/GenBank/DDBJ databases">
        <title>The Genome Sequence of Enterococcus caccae BAA-1240.</title>
        <authorList>
            <consortium name="The Broad Institute Genome Sequencing Platform"/>
            <consortium name="The Broad Institute Genome Sequencing Center for Infectious Disease"/>
            <person name="Earl A.M."/>
            <person name="Gilmore M.S."/>
            <person name="Lebreton F."/>
            <person name="Walker B."/>
            <person name="Young S.K."/>
            <person name="Zeng Q."/>
            <person name="Gargeya S."/>
            <person name="Fitzgerald M."/>
            <person name="Haas B."/>
            <person name="Abouelleil A."/>
            <person name="Alvarado L."/>
            <person name="Arachchi H.M."/>
            <person name="Berlin A.M."/>
            <person name="Chapman S.B."/>
            <person name="Dewar J."/>
            <person name="Goldberg J."/>
            <person name="Griggs A."/>
            <person name="Gujja S."/>
            <person name="Hansen M."/>
            <person name="Howarth C."/>
            <person name="Imamovic A."/>
            <person name="Larimer J."/>
            <person name="McCowan C."/>
            <person name="Murphy C."/>
            <person name="Neiman D."/>
            <person name="Pearson M."/>
            <person name="Priest M."/>
            <person name="Roberts A."/>
            <person name="Saif S."/>
            <person name="Shea T."/>
            <person name="Sisk P."/>
            <person name="Sykes S."/>
            <person name="Wortman J."/>
            <person name="Nusbaum C."/>
            <person name="Birren B."/>
        </authorList>
    </citation>
    <scope>NUCLEOTIDE SEQUENCE [LARGE SCALE GENOMIC DNA]</scope>
    <source>
        <strain evidence="11 12">ATCC BAA-1240</strain>
    </source>
</reference>
<dbReference type="PANTHER" id="PTHR24363:SF0">
    <property type="entry name" value="SERINE_THREONINE KINASE LIKE DOMAIN CONTAINING 1"/>
    <property type="match status" value="1"/>
</dbReference>
<evidence type="ECO:0000256" key="9">
    <source>
        <dbReference type="SAM" id="Phobius"/>
    </source>
</evidence>
<evidence type="ECO:0000256" key="6">
    <source>
        <dbReference type="ARBA" id="ARBA00022840"/>
    </source>
</evidence>
<dbReference type="Pfam" id="PF00069">
    <property type="entry name" value="Pkinase"/>
    <property type="match status" value="1"/>
</dbReference>
<evidence type="ECO:0000256" key="8">
    <source>
        <dbReference type="ARBA" id="ARBA00048679"/>
    </source>
</evidence>
<dbReference type="EC" id="2.7.11.1" evidence="1"/>
<dbReference type="STRING" id="317735.RU98_GL000751"/>
<keyword evidence="4" id="KW-0547">Nucleotide-binding</keyword>
<evidence type="ECO:0000256" key="7">
    <source>
        <dbReference type="ARBA" id="ARBA00047899"/>
    </source>
</evidence>
<feature type="transmembrane region" description="Helical" evidence="9">
    <location>
        <begin position="323"/>
        <end position="343"/>
    </location>
</feature>
<evidence type="ECO:0000256" key="3">
    <source>
        <dbReference type="ARBA" id="ARBA00022679"/>
    </source>
</evidence>
<keyword evidence="6" id="KW-0067">ATP-binding</keyword>
<protein>
    <recommendedName>
        <fullName evidence="1">non-specific serine/threonine protein kinase</fullName>
        <ecNumber evidence="1">2.7.11.1</ecNumber>
    </recommendedName>
</protein>
<dbReference type="eggNOG" id="COG0515">
    <property type="taxonomic scope" value="Bacteria"/>
</dbReference>
<accession>R3TY88</accession>
<dbReference type="PROSITE" id="PS00108">
    <property type="entry name" value="PROTEIN_KINASE_ST"/>
    <property type="match status" value="1"/>
</dbReference>
<dbReference type="GO" id="GO:0004674">
    <property type="term" value="F:protein serine/threonine kinase activity"/>
    <property type="evidence" value="ECO:0007669"/>
    <property type="project" value="UniProtKB-KW"/>
</dbReference>
<sequence>MGDINNLGVFSYKEIEPLTDQLNGPILVRKNDTKEFFVKKCYPLYLKENLITLQKITHLNLPKIQEIVIEEGQLYLYEEFIHGKTLAEIIKSSDVMGTKAILTLTLEVLEALTALHSKGLVHRDVKPGNIMLTNDGVLKLIDFDAIRVVDDEKETDTVQLGTVGFASPEQFGFAQTDARSDLYALGVVINICSIKEYPKDQLSSDPFLHDIIVKATNLDPKNRYQSAVEMKADIIESEKRFKNTAKNAKVNIELARPKIEDEISLDSRQQNAKLSIGSFFRKYMPGFRTGQPWKMTLAIIYYVFVAIGLPGNIYEGETVIEKLLLTLEGSILFILPVLLFMNFMNFHEKIPLLNSKKNVMRGIGYSLLIVSWLGYYGLFLFVTHGGAKR</sequence>
<feature type="domain" description="Protein kinase" evidence="10">
    <location>
        <begin position="1"/>
        <end position="259"/>
    </location>
</feature>
<keyword evidence="3" id="KW-0808">Transferase</keyword>
<name>R3TY88_9ENTE</name>
<dbReference type="PANTHER" id="PTHR24363">
    <property type="entry name" value="SERINE/THREONINE PROTEIN KINASE"/>
    <property type="match status" value="1"/>
</dbReference>
<feature type="transmembrane region" description="Helical" evidence="9">
    <location>
        <begin position="363"/>
        <end position="382"/>
    </location>
</feature>
<dbReference type="InterPro" id="IPR000719">
    <property type="entry name" value="Prot_kinase_dom"/>
</dbReference>
<dbReference type="RefSeq" id="WP_010771647.1">
    <property type="nucleotide sequence ID" value="NZ_KB946333.1"/>
</dbReference>
<dbReference type="AlphaFoldDB" id="R3TY88"/>
<keyword evidence="9" id="KW-1133">Transmembrane helix</keyword>
<comment type="catalytic activity">
    <reaction evidence="7">
        <text>L-threonyl-[protein] + ATP = O-phospho-L-threonyl-[protein] + ADP + H(+)</text>
        <dbReference type="Rhea" id="RHEA:46608"/>
        <dbReference type="Rhea" id="RHEA-COMP:11060"/>
        <dbReference type="Rhea" id="RHEA-COMP:11605"/>
        <dbReference type="ChEBI" id="CHEBI:15378"/>
        <dbReference type="ChEBI" id="CHEBI:30013"/>
        <dbReference type="ChEBI" id="CHEBI:30616"/>
        <dbReference type="ChEBI" id="CHEBI:61977"/>
        <dbReference type="ChEBI" id="CHEBI:456216"/>
        <dbReference type="EC" id="2.7.11.1"/>
    </reaction>
</comment>
<dbReference type="CDD" id="cd14014">
    <property type="entry name" value="STKc_PknB_like"/>
    <property type="match status" value="1"/>
</dbReference>
<dbReference type="InterPro" id="IPR008271">
    <property type="entry name" value="Ser/Thr_kinase_AS"/>
</dbReference>
<keyword evidence="9" id="KW-0812">Transmembrane</keyword>
<organism evidence="11 12">
    <name type="scientific">Enterococcus caccae ATCC BAA-1240</name>
    <dbReference type="NCBI Taxonomy" id="1158612"/>
    <lineage>
        <taxon>Bacteria</taxon>
        <taxon>Bacillati</taxon>
        <taxon>Bacillota</taxon>
        <taxon>Bacilli</taxon>
        <taxon>Lactobacillales</taxon>
        <taxon>Enterococcaceae</taxon>
        <taxon>Enterococcus</taxon>
    </lineage>
</organism>
<dbReference type="GO" id="GO:0005524">
    <property type="term" value="F:ATP binding"/>
    <property type="evidence" value="ECO:0007669"/>
    <property type="project" value="UniProtKB-KW"/>
</dbReference>
<evidence type="ECO:0000313" key="11">
    <source>
        <dbReference type="EMBL" id="EOL46549.1"/>
    </source>
</evidence>